<sequence length="34" mass="4141">MHIRKIRKRLESLAIPIEIKTLRNIGYRLGERHE</sequence>
<gene>
    <name evidence="6" type="ORF">C176_21246</name>
</gene>
<evidence type="ECO:0000256" key="4">
    <source>
        <dbReference type="PROSITE-ProRule" id="PRU01091"/>
    </source>
</evidence>
<keyword evidence="1" id="KW-0805">Transcription regulation</keyword>
<keyword evidence="3" id="KW-0804">Transcription</keyword>
<dbReference type="PROSITE" id="PS51755">
    <property type="entry name" value="OMPR_PHOB"/>
    <property type="match status" value="1"/>
</dbReference>
<dbReference type="AlphaFoldDB" id="W4ELN4"/>
<proteinExistence type="predicted"/>
<dbReference type="GO" id="GO:0006355">
    <property type="term" value="P:regulation of DNA-templated transcription"/>
    <property type="evidence" value="ECO:0007669"/>
    <property type="project" value="InterPro"/>
</dbReference>
<dbReference type="SUPFAM" id="SSF46894">
    <property type="entry name" value="C-terminal effector domain of the bipartite response regulators"/>
    <property type="match status" value="1"/>
</dbReference>
<accession>W4ELN4</accession>
<dbReference type="PATRIC" id="fig|1227360.4.peg.4327"/>
<protein>
    <recommendedName>
        <fullName evidence="5">OmpR/PhoB-type domain-containing protein</fullName>
    </recommendedName>
</protein>
<dbReference type="InterPro" id="IPR016032">
    <property type="entry name" value="Sig_transdc_resp-reg_C-effctor"/>
</dbReference>
<feature type="DNA-binding region" description="OmpR/PhoB-type" evidence="4">
    <location>
        <begin position="1"/>
        <end position="31"/>
    </location>
</feature>
<evidence type="ECO:0000313" key="7">
    <source>
        <dbReference type="Proteomes" id="UP000019062"/>
    </source>
</evidence>
<evidence type="ECO:0000256" key="1">
    <source>
        <dbReference type="ARBA" id="ARBA00023015"/>
    </source>
</evidence>
<dbReference type="InterPro" id="IPR036388">
    <property type="entry name" value="WH-like_DNA-bd_sf"/>
</dbReference>
<dbReference type="GO" id="GO:0003677">
    <property type="term" value="F:DNA binding"/>
    <property type="evidence" value="ECO:0007669"/>
    <property type="project" value="UniProtKB-UniRule"/>
</dbReference>
<keyword evidence="2 4" id="KW-0238">DNA-binding</keyword>
<dbReference type="GO" id="GO:0000160">
    <property type="term" value="P:phosphorelay signal transduction system"/>
    <property type="evidence" value="ECO:0007669"/>
    <property type="project" value="InterPro"/>
</dbReference>
<dbReference type="EMBL" id="ASQA01000044">
    <property type="protein sequence ID" value="ETT80726.1"/>
    <property type="molecule type" value="Genomic_DNA"/>
</dbReference>
<reference evidence="6 7" key="1">
    <citation type="journal article" date="2014" name="BMC Genomics">
        <title>Genomic comparison of sporeforming bacilli isolated from milk.</title>
        <authorList>
            <person name="Moreno Switt A.I."/>
            <person name="Andrus A.D."/>
            <person name="Ranieri M.L."/>
            <person name="Orsi R.H."/>
            <person name="Ivy R."/>
            <person name="den Bakker H.C."/>
            <person name="Martin N.H."/>
            <person name="Wiedmann M."/>
            <person name="Boor K.J."/>
        </authorList>
    </citation>
    <scope>NUCLEOTIDE SEQUENCE [LARGE SCALE GENOMIC DNA]</scope>
    <source>
        <strain evidence="6 7">FSL R5-213</strain>
    </source>
</reference>
<comment type="caution">
    <text evidence="6">The sequence shown here is derived from an EMBL/GenBank/DDBJ whole genome shotgun (WGS) entry which is preliminary data.</text>
</comment>
<evidence type="ECO:0000256" key="2">
    <source>
        <dbReference type="ARBA" id="ARBA00023125"/>
    </source>
</evidence>
<evidence type="ECO:0000256" key="3">
    <source>
        <dbReference type="ARBA" id="ARBA00023163"/>
    </source>
</evidence>
<name>W4ELN4_9BACL</name>
<organism evidence="6 7">
    <name type="scientific">Viridibacillus arenosi FSL R5-213</name>
    <dbReference type="NCBI Taxonomy" id="1227360"/>
    <lineage>
        <taxon>Bacteria</taxon>
        <taxon>Bacillati</taxon>
        <taxon>Bacillota</taxon>
        <taxon>Bacilli</taxon>
        <taxon>Bacillales</taxon>
        <taxon>Caryophanaceae</taxon>
        <taxon>Viridibacillus</taxon>
    </lineage>
</organism>
<feature type="domain" description="OmpR/PhoB-type" evidence="5">
    <location>
        <begin position="1"/>
        <end position="31"/>
    </location>
</feature>
<dbReference type="Proteomes" id="UP000019062">
    <property type="component" value="Unassembled WGS sequence"/>
</dbReference>
<dbReference type="InterPro" id="IPR001867">
    <property type="entry name" value="OmpR/PhoB-type_DNA-bd"/>
</dbReference>
<dbReference type="Gene3D" id="1.10.10.10">
    <property type="entry name" value="Winged helix-like DNA-binding domain superfamily/Winged helix DNA-binding domain"/>
    <property type="match status" value="1"/>
</dbReference>
<keyword evidence="7" id="KW-1185">Reference proteome</keyword>
<evidence type="ECO:0000313" key="6">
    <source>
        <dbReference type="EMBL" id="ETT80726.1"/>
    </source>
</evidence>
<evidence type="ECO:0000259" key="5">
    <source>
        <dbReference type="PROSITE" id="PS51755"/>
    </source>
</evidence>